<gene>
    <name evidence="2" type="ORF">JQ615_34760</name>
</gene>
<proteinExistence type="predicted"/>
<organism evidence="2 3">
    <name type="scientific">Bradyrhizobium jicamae</name>
    <dbReference type="NCBI Taxonomy" id="280332"/>
    <lineage>
        <taxon>Bacteria</taxon>
        <taxon>Pseudomonadati</taxon>
        <taxon>Pseudomonadota</taxon>
        <taxon>Alphaproteobacteria</taxon>
        <taxon>Hyphomicrobiales</taxon>
        <taxon>Nitrobacteraceae</taxon>
        <taxon>Bradyrhizobium</taxon>
    </lineage>
</organism>
<evidence type="ECO:0000256" key="1">
    <source>
        <dbReference type="SAM" id="MobiDB-lite"/>
    </source>
</evidence>
<dbReference type="RefSeq" id="WP_212494907.1">
    <property type="nucleotide sequence ID" value="NZ_JAFCJH010000056.1"/>
</dbReference>
<reference evidence="3" key="1">
    <citation type="journal article" date="2021" name="ISME J.">
        <title>Evolutionary origin and ecological implication of a unique nif island in free-living Bradyrhizobium lineages.</title>
        <authorList>
            <person name="Tao J."/>
        </authorList>
    </citation>
    <scope>NUCLEOTIDE SEQUENCE [LARGE SCALE GENOMIC DNA]</scope>
    <source>
        <strain evidence="3">SZCCT0434</strain>
    </source>
</reference>
<sequence length="155" mass="17012">MPMARYFLFVGGAMLALLLLLGAYLPSPSVTERSSSAHPSIRIHSMEKLPDLVVYDTSRPIMVPEQVAQVPDPAAAPALAPAAAPVGIADASPGNRTAFAQMQQSVAERPKLSAPKPKAAKPPHEHAHARRHAPSYYWLYAERRPRFGWFDSYVW</sequence>
<evidence type="ECO:0000313" key="3">
    <source>
        <dbReference type="Proteomes" id="UP001315278"/>
    </source>
</evidence>
<keyword evidence="3" id="KW-1185">Reference proteome</keyword>
<comment type="caution">
    <text evidence="2">The sequence shown here is derived from an EMBL/GenBank/DDBJ whole genome shotgun (WGS) entry which is preliminary data.</text>
</comment>
<feature type="region of interest" description="Disordered" evidence="1">
    <location>
        <begin position="103"/>
        <end position="128"/>
    </location>
</feature>
<protein>
    <submittedName>
        <fullName evidence="2">Uncharacterized protein</fullName>
    </submittedName>
</protein>
<evidence type="ECO:0000313" key="2">
    <source>
        <dbReference type="EMBL" id="MBR0800538.1"/>
    </source>
</evidence>
<dbReference type="Proteomes" id="UP001315278">
    <property type="component" value="Unassembled WGS sequence"/>
</dbReference>
<dbReference type="EMBL" id="JAFCJH010000056">
    <property type="protein sequence ID" value="MBR0800538.1"/>
    <property type="molecule type" value="Genomic_DNA"/>
</dbReference>
<accession>A0ABS5FUM4</accession>
<name>A0ABS5FUM4_9BRAD</name>